<name>A0ABZ2TG51_9RHOB</name>
<feature type="binding site" evidence="7">
    <location>
        <position position="14"/>
    </location>
    <ligand>
        <name>tRNA</name>
        <dbReference type="ChEBI" id="CHEBI:17843"/>
    </ligand>
</feature>
<feature type="binding site" evidence="7">
    <location>
        <position position="64"/>
    </location>
    <ligand>
        <name>tRNA</name>
        <dbReference type="ChEBI" id="CHEBI:17843"/>
    </ligand>
</feature>
<evidence type="ECO:0000313" key="11">
    <source>
        <dbReference type="EMBL" id="WYK18702.1"/>
    </source>
</evidence>
<keyword evidence="2 7" id="KW-0820">tRNA-binding</keyword>
<feature type="binding site" evidence="7">
    <location>
        <position position="66"/>
    </location>
    <ligand>
        <name>tRNA</name>
        <dbReference type="ChEBI" id="CHEBI:17843"/>
    </ligand>
</feature>
<gene>
    <name evidence="7 11" type="primary">pth</name>
    <name evidence="11" type="ORF">RZS32_002100</name>
</gene>
<feature type="site" description="Stabilizes the basic form of H active site to accept a proton" evidence="7">
    <location>
        <position position="91"/>
    </location>
</feature>
<dbReference type="InterPro" id="IPR001328">
    <property type="entry name" value="Pept_tRNA_hydro"/>
</dbReference>
<evidence type="ECO:0000256" key="10">
    <source>
        <dbReference type="SAM" id="MobiDB-lite"/>
    </source>
</evidence>
<evidence type="ECO:0000256" key="1">
    <source>
        <dbReference type="ARBA" id="ARBA00013260"/>
    </source>
</evidence>
<dbReference type="PROSITE" id="PS01195">
    <property type="entry name" value="PEPT_TRNA_HYDROL_1"/>
    <property type="match status" value="1"/>
</dbReference>
<evidence type="ECO:0000256" key="3">
    <source>
        <dbReference type="ARBA" id="ARBA00022801"/>
    </source>
</evidence>
<dbReference type="Proteomes" id="UP001281305">
    <property type="component" value="Chromosome"/>
</dbReference>
<comment type="function">
    <text evidence="7">Hydrolyzes ribosome-free peptidyl-tRNAs (with 1 or more amino acids incorporated), which drop off the ribosome during protein synthesis, or as a result of ribosome stalling.</text>
</comment>
<comment type="subcellular location">
    <subcellularLocation>
        <location evidence="7">Cytoplasm</location>
    </subcellularLocation>
</comment>
<proteinExistence type="inferred from homology"/>
<feature type="site" description="Discriminates between blocked and unblocked aminoacyl-tRNA" evidence="7">
    <location>
        <position position="9"/>
    </location>
</feature>
<evidence type="ECO:0000256" key="5">
    <source>
        <dbReference type="ARBA" id="ARBA00038063"/>
    </source>
</evidence>
<dbReference type="PANTHER" id="PTHR17224">
    <property type="entry name" value="PEPTIDYL-TRNA HYDROLASE"/>
    <property type="match status" value="1"/>
</dbReference>
<feature type="active site" description="Proton acceptor" evidence="7">
    <location>
        <position position="19"/>
    </location>
</feature>
<comment type="function">
    <text evidence="7">Catalyzes the release of premature peptidyl moieties from peptidyl-tRNA molecules trapped in stalled 50S ribosomal subunits, and thus maintains levels of free tRNAs and 50S ribosomes.</text>
</comment>
<evidence type="ECO:0000313" key="12">
    <source>
        <dbReference type="Proteomes" id="UP001281305"/>
    </source>
</evidence>
<accession>A0ABZ2TG51</accession>
<dbReference type="RefSeq" id="WP_317055385.1">
    <property type="nucleotide sequence ID" value="NZ_CP146606.1"/>
</dbReference>
<comment type="similarity">
    <text evidence="5 7 9">Belongs to the PTH family.</text>
</comment>
<comment type="subunit">
    <text evidence="7">Monomer.</text>
</comment>
<evidence type="ECO:0000256" key="2">
    <source>
        <dbReference type="ARBA" id="ARBA00022555"/>
    </source>
</evidence>
<dbReference type="NCBIfam" id="TIGR00447">
    <property type="entry name" value="pth"/>
    <property type="match status" value="1"/>
</dbReference>
<dbReference type="CDD" id="cd00462">
    <property type="entry name" value="PTH"/>
    <property type="match status" value="1"/>
</dbReference>
<evidence type="ECO:0000256" key="8">
    <source>
        <dbReference type="RuleBase" id="RU000673"/>
    </source>
</evidence>
<protein>
    <recommendedName>
        <fullName evidence="6 7">Peptidyl-tRNA hydrolase</fullName>
        <shortName evidence="7">Pth</shortName>
        <ecNumber evidence="1 7">3.1.1.29</ecNumber>
    </recommendedName>
</protein>
<dbReference type="Gene3D" id="3.40.50.1470">
    <property type="entry name" value="Peptidyl-tRNA hydrolase"/>
    <property type="match status" value="1"/>
</dbReference>
<dbReference type="EMBL" id="CP146606">
    <property type="protein sequence ID" value="WYK18702.1"/>
    <property type="molecule type" value="Genomic_DNA"/>
</dbReference>
<dbReference type="InterPro" id="IPR036416">
    <property type="entry name" value="Pept_tRNA_hydro_sf"/>
</dbReference>
<dbReference type="PROSITE" id="PS01196">
    <property type="entry name" value="PEPT_TRNA_HYDROL_2"/>
    <property type="match status" value="1"/>
</dbReference>
<keyword evidence="4 7" id="KW-0694">RNA-binding</keyword>
<dbReference type="Pfam" id="PF01195">
    <property type="entry name" value="Pept_tRNA_hydro"/>
    <property type="match status" value="1"/>
</dbReference>
<dbReference type="EC" id="3.1.1.29" evidence="1 7"/>
<evidence type="ECO:0000256" key="9">
    <source>
        <dbReference type="RuleBase" id="RU004320"/>
    </source>
</evidence>
<comment type="catalytic activity">
    <reaction evidence="7 8">
        <text>an N-acyl-L-alpha-aminoacyl-tRNA + H2O = an N-acyl-L-amino acid + a tRNA + H(+)</text>
        <dbReference type="Rhea" id="RHEA:54448"/>
        <dbReference type="Rhea" id="RHEA-COMP:10123"/>
        <dbReference type="Rhea" id="RHEA-COMP:13883"/>
        <dbReference type="ChEBI" id="CHEBI:15377"/>
        <dbReference type="ChEBI" id="CHEBI:15378"/>
        <dbReference type="ChEBI" id="CHEBI:59874"/>
        <dbReference type="ChEBI" id="CHEBI:78442"/>
        <dbReference type="ChEBI" id="CHEBI:138191"/>
        <dbReference type="EC" id="3.1.1.29"/>
    </reaction>
</comment>
<dbReference type="SUPFAM" id="SSF53178">
    <property type="entry name" value="Peptidyl-tRNA hydrolase-like"/>
    <property type="match status" value="1"/>
</dbReference>
<keyword evidence="7" id="KW-0963">Cytoplasm</keyword>
<feature type="region of interest" description="Disordered" evidence="10">
    <location>
        <begin position="186"/>
        <end position="230"/>
    </location>
</feature>
<evidence type="ECO:0000256" key="4">
    <source>
        <dbReference type="ARBA" id="ARBA00022884"/>
    </source>
</evidence>
<dbReference type="PANTHER" id="PTHR17224:SF1">
    <property type="entry name" value="PEPTIDYL-TRNA HYDROLASE"/>
    <property type="match status" value="1"/>
</dbReference>
<dbReference type="InterPro" id="IPR018171">
    <property type="entry name" value="Pept_tRNA_hydro_CS"/>
</dbReference>
<organism evidence="11 12">
    <name type="scientific">Roseovarius rhodophyticola</name>
    <dbReference type="NCBI Taxonomy" id="3080827"/>
    <lineage>
        <taxon>Bacteria</taxon>
        <taxon>Pseudomonadati</taxon>
        <taxon>Pseudomonadota</taxon>
        <taxon>Alphaproteobacteria</taxon>
        <taxon>Rhodobacterales</taxon>
        <taxon>Roseobacteraceae</taxon>
        <taxon>Roseovarius</taxon>
    </lineage>
</organism>
<evidence type="ECO:0000256" key="6">
    <source>
        <dbReference type="ARBA" id="ARBA00050038"/>
    </source>
</evidence>
<sequence>MLLFVGLGNPGDKYSKNRHNIGYMAVDRIAEDHGFGPWKSKFQGMLSEGRLGSEKVLLLKPETFMNLSGQSVGEAMRFYKLDAEDVTVFHDELDLAPGKCRVKRAGGHAGHNGLRSIHQHIGEHYQRVRLGIGHPGQKDLVARYVLQDFAKADQEWLDPLLSGLSNGAAELAKGHNDRFLNAVAQQVAPPRSSTSKAPRSAKPRHEEHTPISNPGEDTRSSLQKLLDKFR</sequence>
<reference evidence="11 12" key="1">
    <citation type="submission" date="2024-02" db="EMBL/GenBank/DDBJ databases">
        <title>Roseovarius strain W115 nov., isolated from a marine algae.</title>
        <authorList>
            <person name="Lee M.W."/>
            <person name="Lee J.K."/>
            <person name="Kim J.M."/>
            <person name="Choi D.G."/>
            <person name="Baek J.H."/>
            <person name="Bayburt H."/>
            <person name="Jung J.J."/>
            <person name="Han D.M."/>
            <person name="Jeon C.O."/>
        </authorList>
    </citation>
    <scope>NUCLEOTIDE SEQUENCE [LARGE SCALE GENOMIC DNA]</scope>
    <source>
        <strain evidence="11 12">W115</strain>
    </source>
</reference>
<feature type="binding site" evidence="7">
    <location>
        <position position="112"/>
    </location>
    <ligand>
        <name>tRNA</name>
        <dbReference type="ChEBI" id="CHEBI:17843"/>
    </ligand>
</feature>
<evidence type="ECO:0000256" key="7">
    <source>
        <dbReference type="HAMAP-Rule" id="MF_00083"/>
    </source>
</evidence>
<keyword evidence="3 7" id="KW-0378">Hydrolase</keyword>
<keyword evidence="12" id="KW-1185">Reference proteome</keyword>
<dbReference type="GO" id="GO:0004045">
    <property type="term" value="F:peptidyl-tRNA hydrolase activity"/>
    <property type="evidence" value="ECO:0007669"/>
    <property type="project" value="UniProtKB-EC"/>
</dbReference>
<dbReference type="HAMAP" id="MF_00083">
    <property type="entry name" value="Pept_tRNA_hydro_bact"/>
    <property type="match status" value="1"/>
</dbReference>